<evidence type="ECO:0000313" key="3">
    <source>
        <dbReference type="Proteomes" id="UP000053815"/>
    </source>
</evidence>
<dbReference type="PANTHER" id="PTHR14303">
    <property type="entry name" value="DNA POLYMERASE DELTA SUBUNIT 4"/>
    <property type="match status" value="1"/>
</dbReference>
<accession>A0A0C9MU08</accession>
<dbReference type="AlphaFoldDB" id="A0A0C9MU08"/>
<dbReference type="STRING" id="91626.A0A0C9MU08"/>
<proteinExistence type="predicted"/>
<dbReference type="Pfam" id="PF04081">
    <property type="entry name" value="DNA_pol_delta_4"/>
    <property type="match status" value="1"/>
</dbReference>
<sequence>MPPKRQSQSTLNLPKNRRNTRQQQQKLISVHDKRIIRIGTHQRLQKTAATSNKLEIHQEHLGETDKLLRAFDLNYAYGPCVGIKRLNRWDRAHNLGLDPPTNVKDILIKDTAGGYTESVFHQFQMI</sequence>
<evidence type="ECO:0000256" key="1">
    <source>
        <dbReference type="SAM" id="MobiDB-lite"/>
    </source>
</evidence>
<protein>
    <recommendedName>
        <fullName evidence="4">DNA polymerase delta subunit 4</fullName>
    </recommendedName>
</protein>
<dbReference type="EMBL" id="DF836385">
    <property type="protein sequence ID" value="GAN05593.1"/>
    <property type="molecule type" value="Genomic_DNA"/>
</dbReference>
<gene>
    <name evidence="2" type="ORF">MAM1_0096c05064</name>
</gene>
<dbReference type="InterPro" id="IPR007218">
    <property type="entry name" value="DNA_pol_delta_4"/>
</dbReference>
<dbReference type="GO" id="GO:0003887">
    <property type="term" value="F:DNA-directed DNA polymerase activity"/>
    <property type="evidence" value="ECO:0007669"/>
    <property type="project" value="TreeGrafter"/>
</dbReference>
<keyword evidence="3" id="KW-1185">Reference proteome</keyword>
<dbReference type="OrthoDB" id="337486at2759"/>
<reference evidence="2" key="1">
    <citation type="submission" date="2014-09" db="EMBL/GenBank/DDBJ databases">
        <title>Draft genome sequence of an oleaginous Mucoromycotina fungus Mucor ambiguus NBRC6742.</title>
        <authorList>
            <person name="Takeda I."/>
            <person name="Yamane N."/>
            <person name="Morita T."/>
            <person name="Tamano K."/>
            <person name="Machida M."/>
            <person name="Baker S."/>
            <person name="Koike H."/>
        </authorList>
    </citation>
    <scope>NUCLEOTIDE SEQUENCE</scope>
    <source>
        <strain evidence="2">NBRC 6742</strain>
    </source>
</reference>
<organism evidence="2">
    <name type="scientific">Mucor ambiguus</name>
    <dbReference type="NCBI Taxonomy" id="91626"/>
    <lineage>
        <taxon>Eukaryota</taxon>
        <taxon>Fungi</taxon>
        <taxon>Fungi incertae sedis</taxon>
        <taxon>Mucoromycota</taxon>
        <taxon>Mucoromycotina</taxon>
        <taxon>Mucoromycetes</taxon>
        <taxon>Mucorales</taxon>
        <taxon>Mucorineae</taxon>
        <taxon>Mucoraceae</taxon>
        <taxon>Mucor</taxon>
    </lineage>
</organism>
<dbReference type="GO" id="GO:0006261">
    <property type="term" value="P:DNA-templated DNA replication"/>
    <property type="evidence" value="ECO:0007669"/>
    <property type="project" value="TreeGrafter"/>
</dbReference>
<dbReference type="PANTHER" id="PTHR14303:SF0">
    <property type="entry name" value="DNA POLYMERASE DELTA SUBUNIT 4"/>
    <property type="match status" value="1"/>
</dbReference>
<dbReference type="GO" id="GO:0043625">
    <property type="term" value="C:delta DNA polymerase complex"/>
    <property type="evidence" value="ECO:0007669"/>
    <property type="project" value="TreeGrafter"/>
</dbReference>
<dbReference type="Proteomes" id="UP000053815">
    <property type="component" value="Unassembled WGS sequence"/>
</dbReference>
<dbReference type="GO" id="GO:0000731">
    <property type="term" value="P:DNA synthesis involved in DNA repair"/>
    <property type="evidence" value="ECO:0007669"/>
    <property type="project" value="InterPro"/>
</dbReference>
<feature type="region of interest" description="Disordered" evidence="1">
    <location>
        <begin position="1"/>
        <end position="24"/>
    </location>
</feature>
<evidence type="ECO:0008006" key="4">
    <source>
        <dbReference type="Google" id="ProtNLM"/>
    </source>
</evidence>
<feature type="compositionally biased region" description="Polar residues" evidence="1">
    <location>
        <begin position="1"/>
        <end position="13"/>
    </location>
</feature>
<evidence type="ECO:0000313" key="2">
    <source>
        <dbReference type="EMBL" id="GAN05593.1"/>
    </source>
</evidence>
<name>A0A0C9MU08_9FUNG</name>